<comment type="caution">
    <text evidence="8">The sequence shown here is derived from an EMBL/GenBank/DDBJ whole genome shotgun (WGS) entry which is preliminary data.</text>
</comment>
<dbReference type="PANTHER" id="PTHR48111">
    <property type="entry name" value="REGULATOR OF RPOS"/>
    <property type="match status" value="1"/>
</dbReference>
<dbReference type="Gene3D" id="3.40.50.2300">
    <property type="match status" value="1"/>
</dbReference>
<organism evidence="8 9">
    <name type="scientific">Pseudaquabacterium inlustre</name>
    <dbReference type="NCBI Taxonomy" id="2984192"/>
    <lineage>
        <taxon>Bacteria</taxon>
        <taxon>Pseudomonadati</taxon>
        <taxon>Pseudomonadota</taxon>
        <taxon>Betaproteobacteria</taxon>
        <taxon>Burkholderiales</taxon>
        <taxon>Sphaerotilaceae</taxon>
        <taxon>Pseudaquabacterium</taxon>
    </lineage>
</organism>
<feature type="modified residue" description="4-aspartylphosphate" evidence="6">
    <location>
        <position position="52"/>
    </location>
</feature>
<gene>
    <name evidence="8" type="ORF">AACH10_08575</name>
</gene>
<dbReference type="RefSeq" id="WP_341409976.1">
    <property type="nucleotide sequence ID" value="NZ_JBBUTH010000004.1"/>
</dbReference>
<reference evidence="8 9" key="1">
    <citation type="submission" date="2024-04" db="EMBL/GenBank/DDBJ databases">
        <title>Novel species of the genus Ideonella isolated from streams.</title>
        <authorList>
            <person name="Lu H."/>
        </authorList>
    </citation>
    <scope>NUCLEOTIDE SEQUENCE [LARGE SCALE GENOMIC DNA]</scope>
    <source>
        <strain evidence="8 9">DXS22W</strain>
    </source>
</reference>
<keyword evidence="2" id="KW-0902">Two-component regulatory system</keyword>
<dbReference type="EMBL" id="JBBUTH010000004">
    <property type="protein sequence ID" value="MEK8050292.1"/>
    <property type="molecule type" value="Genomic_DNA"/>
</dbReference>
<keyword evidence="4" id="KW-0238">DNA-binding</keyword>
<keyword evidence="5" id="KW-0804">Transcription</keyword>
<keyword evidence="9" id="KW-1185">Reference proteome</keyword>
<dbReference type="SUPFAM" id="SSF52172">
    <property type="entry name" value="CheY-like"/>
    <property type="match status" value="1"/>
</dbReference>
<feature type="domain" description="Response regulatory" evidence="7">
    <location>
        <begin position="3"/>
        <end position="123"/>
    </location>
</feature>
<dbReference type="Pfam" id="PF00072">
    <property type="entry name" value="Response_reg"/>
    <property type="match status" value="1"/>
</dbReference>
<proteinExistence type="predicted"/>
<sequence length="123" mass="13290">MKRILVVDDQQDIRELVRMTLEIDGHEVHEADNGQAALKLAGQLGPDLMLLDVMMPGGIDGLEVCRRIKQQASAGTPAHMKVVMLSALGMKADQRNGLAAGADGYLTKPFSPRELLAVVARMV</sequence>
<accession>A0ABU9CEJ7</accession>
<keyword evidence="3" id="KW-0805">Transcription regulation</keyword>
<evidence type="ECO:0000256" key="4">
    <source>
        <dbReference type="ARBA" id="ARBA00023125"/>
    </source>
</evidence>
<dbReference type="Proteomes" id="UP001365405">
    <property type="component" value="Unassembled WGS sequence"/>
</dbReference>
<evidence type="ECO:0000259" key="7">
    <source>
        <dbReference type="PROSITE" id="PS50110"/>
    </source>
</evidence>
<evidence type="ECO:0000256" key="6">
    <source>
        <dbReference type="PROSITE-ProRule" id="PRU00169"/>
    </source>
</evidence>
<dbReference type="InterPro" id="IPR001789">
    <property type="entry name" value="Sig_transdc_resp-reg_receiver"/>
</dbReference>
<keyword evidence="1 6" id="KW-0597">Phosphoprotein</keyword>
<dbReference type="InterPro" id="IPR039420">
    <property type="entry name" value="WalR-like"/>
</dbReference>
<dbReference type="PROSITE" id="PS50110">
    <property type="entry name" value="RESPONSE_REGULATORY"/>
    <property type="match status" value="1"/>
</dbReference>
<protein>
    <submittedName>
        <fullName evidence="8">Response regulator</fullName>
    </submittedName>
</protein>
<dbReference type="InterPro" id="IPR011006">
    <property type="entry name" value="CheY-like_superfamily"/>
</dbReference>
<evidence type="ECO:0000256" key="2">
    <source>
        <dbReference type="ARBA" id="ARBA00023012"/>
    </source>
</evidence>
<evidence type="ECO:0000256" key="5">
    <source>
        <dbReference type="ARBA" id="ARBA00023163"/>
    </source>
</evidence>
<evidence type="ECO:0000256" key="1">
    <source>
        <dbReference type="ARBA" id="ARBA00022553"/>
    </source>
</evidence>
<evidence type="ECO:0000313" key="8">
    <source>
        <dbReference type="EMBL" id="MEK8050292.1"/>
    </source>
</evidence>
<dbReference type="PANTHER" id="PTHR48111:SF21">
    <property type="entry name" value="DNA-BINDING DUAL MASTER TRANSCRIPTIONAL REGULATOR RPAA"/>
    <property type="match status" value="1"/>
</dbReference>
<evidence type="ECO:0000256" key="3">
    <source>
        <dbReference type="ARBA" id="ARBA00023015"/>
    </source>
</evidence>
<dbReference type="SMART" id="SM00448">
    <property type="entry name" value="REC"/>
    <property type="match status" value="1"/>
</dbReference>
<evidence type="ECO:0000313" key="9">
    <source>
        <dbReference type="Proteomes" id="UP001365405"/>
    </source>
</evidence>
<name>A0ABU9CEJ7_9BURK</name>